<evidence type="ECO:0000256" key="3">
    <source>
        <dbReference type="ARBA" id="ARBA00022692"/>
    </source>
</evidence>
<dbReference type="AlphaFoldDB" id="A0A3D9F5T3"/>
<dbReference type="SUPFAM" id="SSF52467">
    <property type="entry name" value="DHS-like NAD/FAD-binding domain"/>
    <property type="match status" value="1"/>
</dbReference>
<dbReference type="InterPro" id="IPR029035">
    <property type="entry name" value="DHS-like_NAD/FAD-binding_dom"/>
</dbReference>
<comment type="catalytic activity">
    <reaction evidence="9">
        <text>NAD(+) + NADPH + H(+)(in) = NADH + NADP(+) + H(+)(out)</text>
        <dbReference type="Rhea" id="RHEA:47992"/>
        <dbReference type="ChEBI" id="CHEBI:15378"/>
        <dbReference type="ChEBI" id="CHEBI:57540"/>
        <dbReference type="ChEBI" id="CHEBI:57783"/>
        <dbReference type="ChEBI" id="CHEBI:57945"/>
        <dbReference type="ChEBI" id="CHEBI:58349"/>
        <dbReference type="EC" id="7.1.1.1"/>
    </reaction>
</comment>
<name>A0A3D9F5T3_ECTOL</name>
<keyword evidence="5" id="KW-1278">Translocase</keyword>
<dbReference type="Gene3D" id="3.40.50.1220">
    <property type="entry name" value="TPP-binding domain"/>
    <property type="match status" value="1"/>
</dbReference>
<feature type="domain" description="NADP transhydrogenase beta-like" evidence="10">
    <location>
        <begin position="25"/>
        <end position="69"/>
    </location>
</feature>
<dbReference type="PANTHER" id="PTHR44758">
    <property type="entry name" value="NAD(P) TRANSHYDROGENASE SUBUNIT BETA"/>
    <property type="match status" value="1"/>
</dbReference>
<evidence type="ECO:0000313" key="11">
    <source>
        <dbReference type="EMBL" id="RED09970.1"/>
    </source>
</evidence>
<evidence type="ECO:0000259" key="10">
    <source>
        <dbReference type="Pfam" id="PF02233"/>
    </source>
</evidence>
<organism evidence="11 12">
    <name type="scientific">Ectopseudomonas oleovorans</name>
    <name type="common">Pseudomonas oleovorans</name>
    <dbReference type="NCBI Taxonomy" id="301"/>
    <lineage>
        <taxon>Bacteria</taxon>
        <taxon>Pseudomonadati</taxon>
        <taxon>Pseudomonadota</taxon>
        <taxon>Gammaproteobacteria</taxon>
        <taxon>Pseudomonadales</taxon>
        <taxon>Pseudomonadaceae</taxon>
        <taxon>Ectopseudomonas</taxon>
    </lineage>
</organism>
<evidence type="ECO:0000313" key="12">
    <source>
        <dbReference type="Proteomes" id="UP000256988"/>
    </source>
</evidence>
<dbReference type="EMBL" id="QRDL01000001">
    <property type="protein sequence ID" value="RED09970.1"/>
    <property type="molecule type" value="Genomic_DNA"/>
</dbReference>
<dbReference type="GO" id="GO:0016020">
    <property type="term" value="C:membrane"/>
    <property type="evidence" value="ECO:0007669"/>
    <property type="project" value="UniProtKB-SubCell"/>
</dbReference>
<keyword evidence="3" id="KW-0812">Transmembrane</keyword>
<keyword evidence="8" id="KW-0472">Membrane</keyword>
<gene>
    <name evidence="11" type="ORF">DFO60_0634</name>
</gene>
<sequence>MWSTRLPTTTPSRPSPACLSSIAFKAKTNIVNKRSVASGYVGLGNELFYLDNTLMVFGDAKKVIEETVKAVD</sequence>
<comment type="subcellular location">
    <subcellularLocation>
        <location evidence="1">Membrane</location>
        <topology evidence="1">Multi-pass membrane protein</topology>
    </subcellularLocation>
</comment>
<evidence type="ECO:0000256" key="8">
    <source>
        <dbReference type="ARBA" id="ARBA00023136"/>
    </source>
</evidence>
<evidence type="ECO:0000256" key="5">
    <source>
        <dbReference type="ARBA" id="ARBA00022967"/>
    </source>
</evidence>
<evidence type="ECO:0000256" key="1">
    <source>
        <dbReference type="ARBA" id="ARBA00004141"/>
    </source>
</evidence>
<dbReference type="Pfam" id="PF02233">
    <property type="entry name" value="PNTB"/>
    <property type="match status" value="1"/>
</dbReference>
<keyword evidence="7" id="KW-0520">NAD</keyword>
<dbReference type="InterPro" id="IPR034300">
    <property type="entry name" value="PNTB-like"/>
</dbReference>
<reference evidence="11 12" key="1">
    <citation type="submission" date="2018-07" db="EMBL/GenBank/DDBJ databases">
        <title>Genome sequencing of rice bacterial endophytes.</title>
        <authorList>
            <person name="Venturi V."/>
        </authorList>
    </citation>
    <scope>NUCLEOTIDE SEQUENCE [LARGE SCALE GENOMIC DNA]</scope>
    <source>
        <strain evidence="11 12">AG1002</strain>
    </source>
</reference>
<evidence type="ECO:0000256" key="4">
    <source>
        <dbReference type="ARBA" id="ARBA00022857"/>
    </source>
</evidence>
<evidence type="ECO:0000256" key="9">
    <source>
        <dbReference type="ARBA" id="ARBA00048202"/>
    </source>
</evidence>
<comment type="caution">
    <text evidence="11">The sequence shown here is derived from an EMBL/GenBank/DDBJ whole genome shotgun (WGS) entry which is preliminary data.</text>
</comment>
<keyword evidence="4" id="KW-0521">NADP</keyword>
<dbReference type="Proteomes" id="UP000256988">
    <property type="component" value="Unassembled WGS sequence"/>
</dbReference>
<keyword evidence="6" id="KW-1133">Transmembrane helix</keyword>
<protein>
    <recommendedName>
        <fullName evidence="2">proton-translocating NAD(P)(+) transhydrogenase</fullName>
        <ecNumber evidence="2">7.1.1.1</ecNumber>
    </recommendedName>
</protein>
<proteinExistence type="predicted"/>
<evidence type="ECO:0000256" key="2">
    <source>
        <dbReference type="ARBA" id="ARBA00012943"/>
    </source>
</evidence>
<dbReference type="PANTHER" id="PTHR44758:SF1">
    <property type="entry name" value="NAD(P) TRANSHYDROGENASE SUBUNIT BETA"/>
    <property type="match status" value="1"/>
</dbReference>
<dbReference type="EC" id="7.1.1.1" evidence="2"/>
<dbReference type="GO" id="GO:0008750">
    <property type="term" value="F:proton-translocating NAD(P)+ transhydrogenase activity"/>
    <property type="evidence" value="ECO:0007669"/>
    <property type="project" value="UniProtKB-EC"/>
</dbReference>
<evidence type="ECO:0000256" key="6">
    <source>
        <dbReference type="ARBA" id="ARBA00022989"/>
    </source>
</evidence>
<accession>A0A3D9F5T3</accession>
<evidence type="ECO:0000256" key="7">
    <source>
        <dbReference type="ARBA" id="ARBA00023027"/>
    </source>
</evidence>